<feature type="compositionally biased region" description="Pro residues" evidence="4">
    <location>
        <begin position="502"/>
        <end position="517"/>
    </location>
</feature>
<dbReference type="FunFam" id="1.10.510.10:FF:000034">
    <property type="entry name" value="Tyrosine-protein kinase receptor"/>
    <property type="match status" value="1"/>
</dbReference>
<keyword evidence="8" id="KW-1185">Reference proteome</keyword>
<name>A0ABD0K659_9CAEN</name>
<protein>
    <recommendedName>
        <fullName evidence="6">Protein kinase domain-containing protein</fullName>
    </recommendedName>
</protein>
<dbReference type="AlphaFoldDB" id="A0ABD0K659"/>
<proteinExistence type="predicted"/>
<evidence type="ECO:0000256" key="4">
    <source>
        <dbReference type="SAM" id="MobiDB-lite"/>
    </source>
</evidence>
<gene>
    <name evidence="7" type="ORF">BaRGS_00026425</name>
</gene>
<evidence type="ECO:0000256" key="3">
    <source>
        <dbReference type="PROSITE-ProRule" id="PRU10141"/>
    </source>
</evidence>
<feature type="region of interest" description="Disordered" evidence="4">
    <location>
        <begin position="497"/>
        <end position="524"/>
    </location>
</feature>
<keyword evidence="5" id="KW-1133">Transmembrane helix</keyword>
<dbReference type="Proteomes" id="UP001519460">
    <property type="component" value="Unassembled WGS sequence"/>
</dbReference>
<comment type="subcellular location">
    <subcellularLocation>
        <location evidence="1">Membrane</location>
        <topology evidence="1">Single-pass membrane protein</topology>
    </subcellularLocation>
</comment>
<dbReference type="InterPro" id="IPR008266">
    <property type="entry name" value="Tyr_kinase_AS"/>
</dbReference>
<dbReference type="EMBL" id="JACVVK020000247">
    <property type="protein sequence ID" value="KAK7482297.1"/>
    <property type="molecule type" value="Genomic_DNA"/>
</dbReference>
<dbReference type="PROSITE" id="PS50011">
    <property type="entry name" value="PROTEIN_KINASE_DOM"/>
    <property type="match status" value="1"/>
</dbReference>
<evidence type="ECO:0000256" key="2">
    <source>
        <dbReference type="ARBA" id="ARBA00051243"/>
    </source>
</evidence>
<feature type="non-terminal residue" evidence="7">
    <location>
        <position position="1"/>
    </location>
</feature>
<dbReference type="InterPro" id="IPR011009">
    <property type="entry name" value="Kinase-like_dom_sf"/>
</dbReference>
<dbReference type="PROSITE" id="PS00107">
    <property type="entry name" value="PROTEIN_KINASE_ATP"/>
    <property type="match status" value="1"/>
</dbReference>
<keyword evidence="5" id="KW-0812">Transmembrane</keyword>
<keyword evidence="5" id="KW-0472">Membrane</keyword>
<dbReference type="Pfam" id="PF07714">
    <property type="entry name" value="PK_Tyr_Ser-Thr"/>
    <property type="match status" value="1"/>
</dbReference>
<keyword evidence="3" id="KW-0067">ATP-binding</keyword>
<feature type="binding site" evidence="3">
    <location>
        <position position="134"/>
    </location>
    <ligand>
        <name>ATP</name>
        <dbReference type="ChEBI" id="CHEBI:30616"/>
    </ligand>
</feature>
<evidence type="ECO:0000313" key="8">
    <source>
        <dbReference type="Proteomes" id="UP001519460"/>
    </source>
</evidence>
<comment type="caution">
    <text evidence="7">The sequence shown here is derived from an EMBL/GenBank/DDBJ whole genome shotgun (WGS) entry which is preliminary data.</text>
</comment>
<dbReference type="PANTHER" id="PTHR24416:SF619">
    <property type="entry name" value="TYROSINE-PROTEIN KINASE TRANSMEMBRANE RECEPTOR ROR-LIKE PROTEIN"/>
    <property type="match status" value="1"/>
</dbReference>
<feature type="compositionally biased region" description="Pro residues" evidence="4">
    <location>
        <begin position="410"/>
        <end position="421"/>
    </location>
</feature>
<evidence type="ECO:0000256" key="1">
    <source>
        <dbReference type="ARBA" id="ARBA00004167"/>
    </source>
</evidence>
<dbReference type="GO" id="GO:0004714">
    <property type="term" value="F:transmembrane receptor protein tyrosine kinase activity"/>
    <property type="evidence" value="ECO:0007669"/>
    <property type="project" value="UniProtKB-EC"/>
</dbReference>
<feature type="domain" description="Protein kinase" evidence="6">
    <location>
        <begin position="101"/>
        <end position="377"/>
    </location>
</feature>
<dbReference type="SMART" id="SM00219">
    <property type="entry name" value="TyrKc"/>
    <property type="match status" value="1"/>
</dbReference>
<comment type="catalytic activity">
    <reaction evidence="2">
        <text>L-tyrosyl-[protein] + ATP = O-phospho-L-tyrosyl-[protein] + ADP + H(+)</text>
        <dbReference type="Rhea" id="RHEA:10596"/>
        <dbReference type="Rhea" id="RHEA-COMP:10136"/>
        <dbReference type="Rhea" id="RHEA-COMP:20101"/>
        <dbReference type="ChEBI" id="CHEBI:15378"/>
        <dbReference type="ChEBI" id="CHEBI:30616"/>
        <dbReference type="ChEBI" id="CHEBI:46858"/>
        <dbReference type="ChEBI" id="CHEBI:61978"/>
        <dbReference type="ChEBI" id="CHEBI:456216"/>
        <dbReference type="EC" id="2.7.10.1"/>
    </reaction>
</comment>
<feature type="compositionally biased region" description="Polar residues" evidence="4">
    <location>
        <begin position="460"/>
        <end position="469"/>
    </location>
</feature>
<sequence>TTVLQKVAGESGSESLLLQVVLPLGVFLFLGILVVVFCLRRHRRHRLGPKRGSEAVVKNSDGVLLLDRMNNINKNPTYFVPPADDPAQRKFLVREIAMDNVVLVDVVGEGAFGQVYRGDLFCPETDTHQLVAVKVLKENVSNEIREDFEREVEIMSAFDHDNILKLIGVVTQHAGQSPYMIFEYMVHGDLAELLRKNDPVLRKKEEDVIRLQKNHLVDIATQIANGMRYLTSQHFVHRDLATRNCLVGDTLVVKISDFGMSRDIYTCDYYKIGGSRMLPVRWMSPESVKYGRFTSESDAWAYGVVLWEIFSCGRQPYYGHSNEEVIRFLDTGILLQRPEDCPSTIYHIMLGCWKADPKERLTFDKIHKHLQDYHQRLVKMAATQAPPPQGQSQGQGQANQGDAEIKRAPTPDPPQVKPQAPPTVLNDPRTKPLLKATQSDPVPKVSKPQPPSEAVKHGSQPLTQNSGQPKSDLANDKEQTIIDLSGSLSKLQLEGDHSAVTAPPPAIKPPPPPPPKPSCQSTDVLDDGDLKIISQPQQCDSPQKLSSDLVVDIEKLVVCQDVPQQQQLTDGDEISAKLASSELLFTDPSTTIICTNPAEVV</sequence>
<dbReference type="InterPro" id="IPR017441">
    <property type="entry name" value="Protein_kinase_ATP_BS"/>
</dbReference>
<dbReference type="InterPro" id="IPR050122">
    <property type="entry name" value="RTK"/>
</dbReference>
<dbReference type="Gene3D" id="1.10.510.10">
    <property type="entry name" value="Transferase(Phosphotransferase) domain 1"/>
    <property type="match status" value="1"/>
</dbReference>
<accession>A0ABD0K659</accession>
<evidence type="ECO:0000313" key="7">
    <source>
        <dbReference type="EMBL" id="KAK7482297.1"/>
    </source>
</evidence>
<dbReference type="Gene3D" id="3.30.200.20">
    <property type="entry name" value="Phosphorylase Kinase, domain 1"/>
    <property type="match status" value="1"/>
</dbReference>
<dbReference type="PROSITE" id="PS00109">
    <property type="entry name" value="PROTEIN_KINASE_TYR"/>
    <property type="match status" value="1"/>
</dbReference>
<evidence type="ECO:0000256" key="5">
    <source>
        <dbReference type="SAM" id="Phobius"/>
    </source>
</evidence>
<feature type="compositionally biased region" description="Low complexity" evidence="4">
    <location>
        <begin position="390"/>
        <end position="401"/>
    </location>
</feature>
<dbReference type="GO" id="GO:0016020">
    <property type="term" value="C:membrane"/>
    <property type="evidence" value="ECO:0007669"/>
    <property type="project" value="UniProtKB-SubCell"/>
</dbReference>
<organism evidence="7 8">
    <name type="scientific">Batillaria attramentaria</name>
    <dbReference type="NCBI Taxonomy" id="370345"/>
    <lineage>
        <taxon>Eukaryota</taxon>
        <taxon>Metazoa</taxon>
        <taxon>Spiralia</taxon>
        <taxon>Lophotrochozoa</taxon>
        <taxon>Mollusca</taxon>
        <taxon>Gastropoda</taxon>
        <taxon>Caenogastropoda</taxon>
        <taxon>Sorbeoconcha</taxon>
        <taxon>Cerithioidea</taxon>
        <taxon>Batillariidae</taxon>
        <taxon>Batillaria</taxon>
    </lineage>
</organism>
<feature type="region of interest" description="Disordered" evidence="4">
    <location>
        <begin position="383"/>
        <end position="474"/>
    </location>
</feature>
<dbReference type="GO" id="GO:0005524">
    <property type="term" value="F:ATP binding"/>
    <property type="evidence" value="ECO:0007669"/>
    <property type="project" value="UniProtKB-UniRule"/>
</dbReference>
<dbReference type="InterPro" id="IPR000719">
    <property type="entry name" value="Prot_kinase_dom"/>
</dbReference>
<reference evidence="7 8" key="1">
    <citation type="journal article" date="2023" name="Sci. Data">
        <title>Genome assembly of the Korean intertidal mud-creeper Batillaria attramentaria.</title>
        <authorList>
            <person name="Patra A.K."/>
            <person name="Ho P.T."/>
            <person name="Jun S."/>
            <person name="Lee S.J."/>
            <person name="Kim Y."/>
            <person name="Won Y.J."/>
        </authorList>
    </citation>
    <scope>NUCLEOTIDE SEQUENCE [LARGE SCALE GENOMIC DNA]</scope>
    <source>
        <strain evidence="7">Wonlab-2016</strain>
    </source>
</reference>
<dbReference type="PRINTS" id="PR00109">
    <property type="entry name" value="TYRKINASE"/>
</dbReference>
<dbReference type="InterPro" id="IPR020635">
    <property type="entry name" value="Tyr_kinase_cat_dom"/>
</dbReference>
<evidence type="ECO:0000259" key="6">
    <source>
        <dbReference type="PROSITE" id="PS50011"/>
    </source>
</evidence>
<feature type="transmembrane region" description="Helical" evidence="5">
    <location>
        <begin position="16"/>
        <end position="39"/>
    </location>
</feature>
<keyword evidence="3" id="KW-0547">Nucleotide-binding</keyword>
<dbReference type="PANTHER" id="PTHR24416">
    <property type="entry name" value="TYROSINE-PROTEIN KINASE RECEPTOR"/>
    <property type="match status" value="1"/>
</dbReference>
<dbReference type="SUPFAM" id="SSF56112">
    <property type="entry name" value="Protein kinase-like (PK-like)"/>
    <property type="match status" value="1"/>
</dbReference>
<dbReference type="InterPro" id="IPR001245">
    <property type="entry name" value="Ser-Thr/Tyr_kinase_cat_dom"/>
</dbReference>